<dbReference type="SMART" id="SM01204">
    <property type="entry name" value="FIST_C"/>
    <property type="match status" value="1"/>
</dbReference>
<protein>
    <recommendedName>
        <fullName evidence="5">FIST domain-containing protein</fullName>
    </recommendedName>
</protein>
<dbReference type="InterPro" id="IPR013702">
    <property type="entry name" value="FIST_domain_N"/>
</dbReference>
<dbReference type="EMBL" id="JAVDQH010000007">
    <property type="protein sequence ID" value="MDR6244286.1"/>
    <property type="molecule type" value="Genomic_DNA"/>
</dbReference>
<gene>
    <name evidence="3" type="ORF">JOC58_002179</name>
</gene>
<proteinExistence type="predicted"/>
<dbReference type="InterPro" id="IPR019494">
    <property type="entry name" value="FIST_C"/>
</dbReference>
<accession>A0ABU1IYF4</accession>
<feature type="domain" description="FIST" evidence="1">
    <location>
        <begin position="19"/>
        <end position="201"/>
    </location>
</feature>
<evidence type="ECO:0000313" key="4">
    <source>
        <dbReference type="Proteomes" id="UP001185028"/>
    </source>
</evidence>
<evidence type="ECO:0008006" key="5">
    <source>
        <dbReference type="Google" id="ProtNLM"/>
    </source>
</evidence>
<dbReference type="SMART" id="SM00897">
    <property type="entry name" value="FIST"/>
    <property type="match status" value="1"/>
</dbReference>
<dbReference type="Pfam" id="PF08495">
    <property type="entry name" value="FIST"/>
    <property type="match status" value="1"/>
</dbReference>
<dbReference type="Proteomes" id="UP001185028">
    <property type="component" value="Unassembled WGS sequence"/>
</dbReference>
<name>A0ABU1IYF4_9BACL</name>
<evidence type="ECO:0000259" key="1">
    <source>
        <dbReference type="SMART" id="SM00897"/>
    </source>
</evidence>
<feature type="domain" description="FIST C-domain" evidence="2">
    <location>
        <begin position="202"/>
        <end position="330"/>
    </location>
</feature>
<evidence type="ECO:0000259" key="2">
    <source>
        <dbReference type="SMART" id="SM01204"/>
    </source>
</evidence>
<reference evidence="3 4" key="1">
    <citation type="submission" date="2023-07" db="EMBL/GenBank/DDBJ databases">
        <title>Genomic Encyclopedia of Type Strains, Phase IV (KMG-IV): sequencing the most valuable type-strain genomes for metagenomic binning, comparative biology and taxonomic classification.</title>
        <authorList>
            <person name="Goeker M."/>
        </authorList>
    </citation>
    <scope>NUCLEOTIDE SEQUENCE [LARGE SCALE GENOMIC DNA]</scope>
    <source>
        <strain evidence="3 4">DSM 22170</strain>
    </source>
</reference>
<dbReference type="PANTHER" id="PTHR40252:SF2">
    <property type="entry name" value="BLR0328 PROTEIN"/>
    <property type="match status" value="1"/>
</dbReference>
<dbReference type="RefSeq" id="WP_188776205.1">
    <property type="nucleotide sequence ID" value="NZ_BMMB01000006.1"/>
</dbReference>
<comment type="caution">
    <text evidence="3">The sequence shown here is derived from an EMBL/GenBank/DDBJ whole genome shotgun (WGS) entry which is preliminary data.</text>
</comment>
<keyword evidence="4" id="KW-1185">Reference proteome</keyword>
<evidence type="ECO:0000313" key="3">
    <source>
        <dbReference type="EMBL" id="MDR6244286.1"/>
    </source>
</evidence>
<dbReference type="Pfam" id="PF10442">
    <property type="entry name" value="FIST_C"/>
    <property type="match status" value="1"/>
</dbReference>
<dbReference type="PANTHER" id="PTHR40252">
    <property type="entry name" value="BLR0328 PROTEIN"/>
    <property type="match status" value="1"/>
</dbReference>
<sequence length="343" mass="38381">MESLYFTSTAQARAYMEQHTDRGIVLFAGVEMVEELSAVAGPHVVLSSTAGEYTSKGFQEGVISGFTYPIDQVEVVEVESPAILSVHELQAAYTRVRNNKNAFMFILYDGLSGQEESVMTTLFFADNDFKVVGGSAGDYVQFKETAIYIGKRRVAGAALFFNYNKRTQVLKENIYYTTGQRLLVTDADPLTRVVHSFNNRPAATEYAAVLGIQEHELERAFMNNPLGKVIKGQTYITSPMKVNPDRSITFYAQVVPNTFLDVLQPSKLQESFQETLDSLAFRPSFVLSVHCILRSLKFKSENTWKLLDNALLGVCSNQAGFISYGEQLQDKHFNQTMVLIAFE</sequence>
<organism evidence="3 4">
    <name type="scientific">Paenibacillus hunanensis</name>
    <dbReference type="NCBI Taxonomy" id="539262"/>
    <lineage>
        <taxon>Bacteria</taxon>
        <taxon>Bacillati</taxon>
        <taxon>Bacillota</taxon>
        <taxon>Bacilli</taxon>
        <taxon>Bacillales</taxon>
        <taxon>Paenibacillaceae</taxon>
        <taxon>Paenibacillus</taxon>
    </lineage>
</organism>